<dbReference type="Proteomes" id="UP000029493">
    <property type="component" value="Chromosome"/>
</dbReference>
<evidence type="ECO:0000313" key="2">
    <source>
        <dbReference type="Proteomes" id="UP000029493"/>
    </source>
</evidence>
<keyword evidence="2" id="KW-1185">Reference proteome</keyword>
<reference evidence="1 2" key="1">
    <citation type="submission" date="2014-09" db="EMBL/GenBank/DDBJ databases">
        <authorList>
            <person name="Chan K.-G."/>
        </authorList>
    </citation>
    <scope>NUCLEOTIDE SEQUENCE [LARGE SCALE GENOMIC DNA]</scope>
    <source>
        <strain evidence="1 2">ND07</strain>
    </source>
</reference>
<dbReference type="STRING" id="157783.LK03_00865"/>
<organism evidence="1 2">
    <name type="scientific">Pseudomonas cremoricolorata</name>
    <dbReference type="NCBI Taxonomy" id="157783"/>
    <lineage>
        <taxon>Bacteria</taxon>
        <taxon>Pseudomonadati</taxon>
        <taxon>Pseudomonadota</taxon>
        <taxon>Gammaproteobacteria</taxon>
        <taxon>Pseudomonadales</taxon>
        <taxon>Pseudomonadaceae</taxon>
        <taxon>Pseudomonas</taxon>
    </lineage>
</organism>
<protein>
    <submittedName>
        <fullName evidence="1">Uncharacterized protein</fullName>
    </submittedName>
</protein>
<sequence>MTITQLHPEAPAADLTAMLEATRTHLQLWQRGTLKFVPSQQEILQRHVTLFRGAGDQLRATAQRLVAELSTDALTDILAAQEATEFEELLSLATDEASAVLRRLAAQIDLVRREQLALLALPLLDPNDSVQRVMSQRERNSTEQTALQGEITRLGEDLKVVEASINALVNNGLEIEFGGVVPSLETLNAFAAPGGEALLTVQAVSKAIEDLRNVLGDIIEGMRYGQLNDQAMRLRARIATDQERLREMRRRDGELADQLSVLEQFPQLSSLREAAAGDLARVLLGLQQLHAAIADVALTDRAGVAALDTAFNRLRTLEREIVTQLTR</sequence>
<dbReference type="RefSeq" id="WP_038410668.1">
    <property type="nucleotide sequence ID" value="NZ_CP009455.1"/>
</dbReference>
<dbReference type="InterPro" id="IPR047760">
    <property type="entry name" value="XaxB-like"/>
</dbReference>
<dbReference type="AlphaFoldDB" id="A0A089Y7P2"/>
<dbReference type="NCBIfam" id="NF033927">
    <property type="entry name" value="alph_xenorhab_B"/>
    <property type="match status" value="1"/>
</dbReference>
<dbReference type="KEGG" id="psw:LK03_00865"/>
<dbReference type="EMBL" id="CP009455">
    <property type="protein sequence ID" value="AIR87873.1"/>
    <property type="molecule type" value="Genomic_DNA"/>
</dbReference>
<gene>
    <name evidence="1" type="ORF">LK03_00865</name>
</gene>
<proteinExistence type="predicted"/>
<name>A0A089Y7P2_9PSED</name>
<accession>A0A089Y7P2</accession>
<evidence type="ECO:0000313" key="1">
    <source>
        <dbReference type="EMBL" id="AIR87873.1"/>
    </source>
</evidence>